<evidence type="ECO:0000313" key="8">
    <source>
        <dbReference type="Proteomes" id="UP001602119"/>
    </source>
</evidence>
<dbReference type="PANTHER" id="PTHR30349:SF91">
    <property type="entry name" value="INTA PROTEIN"/>
    <property type="match status" value="1"/>
</dbReference>
<dbReference type="EMBL" id="JBIAXI010000013">
    <property type="protein sequence ID" value="MFF4775479.1"/>
    <property type="molecule type" value="Genomic_DNA"/>
</dbReference>
<evidence type="ECO:0000259" key="6">
    <source>
        <dbReference type="PROSITE" id="PS51900"/>
    </source>
</evidence>
<keyword evidence="1" id="KW-0229">DNA integration</keyword>
<sequence>MATGKTYKQCGCRDEDGRRLGQKCSRLRRTGGAWSRDHGTWYYQLELPPKSDGTRRQPLRRGGFTAQAAAQEEMDHARRLLSLADADDLDVSIKIADAIQQTVRERRELPDIETLRRQLRSGRDLTRRLTVGQWLTEWLAGKTGLRKNTRRSYESHIRLYLIPHIGGIRLDRLQAADVASMFDAIDELNDAIERARTSNDPDVQATVKGKRRIGPASKQRIRATLRAALNAAIRQRLIDINVAALVELPSGKRPKALVWTPERVRAWRTDYARRLTAEHQRPYGKRPLDVYISTQRPSAVMVWTPEQTGAFLSVARSHDLYALYHLIALRGLRRGEACGLRWSDVDLKAGIITVRWQITQLGWTTDHGQPKSEAGERHVALDSATIKVLRGHRKDQQRRRLARGSDWVENDFMFTQNNGQPLHPAHVTDQFERLAQQANLPPRTAA</sequence>
<comment type="caution">
    <text evidence="7">The sequence shown here is derived from an EMBL/GenBank/DDBJ whole genome shotgun (WGS) entry which is preliminary data.</text>
</comment>
<dbReference type="InterPro" id="IPR050090">
    <property type="entry name" value="Tyrosine_recombinase_XerCD"/>
</dbReference>
<dbReference type="PROSITE" id="PS51898">
    <property type="entry name" value="TYR_RECOMBINASE"/>
    <property type="match status" value="1"/>
</dbReference>
<evidence type="ECO:0000313" key="7">
    <source>
        <dbReference type="EMBL" id="MFF4775479.1"/>
    </source>
</evidence>
<dbReference type="InterPro" id="IPR013762">
    <property type="entry name" value="Integrase-like_cat_sf"/>
</dbReference>
<dbReference type="RefSeq" id="WP_387343705.1">
    <property type="nucleotide sequence ID" value="NZ_JBIAXI010000013.1"/>
</dbReference>
<proteinExistence type="predicted"/>
<dbReference type="Pfam" id="PF00589">
    <property type="entry name" value="Phage_integrase"/>
    <property type="match status" value="1"/>
</dbReference>
<keyword evidence="3" id="KW-0233">DNA recombination</keyword>
<evidence type="ECO:0000256" key="2">
    <source>
        <dbReference type="ARBA" id="ARBA00023125"/>
    </source>
</evidence>
<name>A0ABW6VCC8_MICFU</name>
<dbReference type="Pfam" id="PF14659">
    <property type="entry name" value="Phage_int_SAM_3"/>
    <property type="match status" value="1"/>
</dbReference>
<feature type="domain" description="Tyr recombinase" evidence="5">
    <location>
        <begin position="298"/>
        <end position="446"/>
    </location>
</feature>
<reference evidence="7 8" key="1">
    <citation type="submission" date="2024-10" db="EMBL/GenBank/DDBJ databases">
        <title>The Natural Products Discovery Center: Release of the First 8490 Sequenced Strains for Exploring Actinobacteria Biosynthetic Diversity.</title>
        <authorList>
            <person name="Kalkreuter E."/>
            <person name="Kautsar S.A."/>
            <person name="Yang D."/>
            <person name="Bader C.D."/>
            <person name="Teijaro C.N."/>
            <person name="Fluegel L."/>
            <person name="Davis C.M."/>
            <person name="Simpson J.R."/>
            <person name="Lauterbach L."/>
            <person name="Steele A.D."/>
            <person name="Gui C."/>
            <person name="Meng S."/>
            <person name="Li G."/>
            <person name="Viehrig K."/>
            <person name="Ye F."/>
            <person name="Su P."/>
            <person name="Kiefer A.F."/>
            <person name="Nichols A."/>
            <person name="Cepeda A.J."/>
            <person name="Yan W."/>
            <person name="Fan B."/>
            <person name="Jiang Y."/>
            <person name="Adhikari A."/>
            <person name="Zheng C.-J."/>
            <person name="Schuster L."/>
            <person name="Cowan T.M."/>
            <person name="Smanski M.J."/>
            <person name="Chevrette M.G."/>
            <person name="De Carvalho L.P.S."/>
            <person name="Shen B."/>
        </authorList>
    </citation>
    <scope>NUCLEOTIDE SEQUENCE [LARGE SCALE GENOMIC DNA]</scope>
    <source>
        <strain evidence="7 8">NPDC001281</strain>
    </source>
</reference>
<evidence type="ECO:0000259" key="5">
    <source>
        <dbReference type="PROSITE" id="PS51898"/>
    </source>
</evidence>
<dbReference type="InterPro" id="IPR044068">
    <property type="entry name" value="CB"/>
</dbReference>
<evidence type="ECO:0000256" key="1">
    <source>
        <dbReference type="ARBA" id="ARBA00022908"/>
    </source>
</evidence>
<gene>
    <name evidence="7" type="ORF">ACFY05_21735</name>
</gene>
<dbReference type="InterPro" id="IPR011010">
    <property type="entry name" value="DNA_brk_join_enz"/>
</dbReference>
<dbReference type="SUPFAM" id="SSF56349">
    <property type="entry name" value="DNA breaking-rejoining enzymes"/>
    <property type="match status" value="2"/>
</dbReference>
<organism evidence="7 8">
    <name type="scientific">Microtetraspora fusca</name>
    <dbReference type="NCBI Taxonomy" id="1997"/>
    <lineage>
        <taxon>Bacteria</taxon>
        <taxon>Bacillati</taxon>
        <taxon>Actinomycetota</taxon>
        <taxon>Actinomycetes</taxon>
        <taxon>Streptosporangiales</taxon>
        <taxon>Streptosporangiaceae</taxon>
        <taxon>Microtetraspora</taxon>
    </lineage>
</organism>
<feature type="domain" description="Core-binding (CB)" evidence="6">
    <location>
        <begin position="129"/>
        <end position="233"/>
    </location>
</feature>
<evidence type="ECO:0000256" key="4">
    <source>
        <dbReference type="PROSITE-ProRule" id="PRU01248"/>
    </source>
</evidence>
<dbReference type="Proteomes" id="UP001602119">
    <property type="component" value="Unassembled WGS sequence"/>
</dbReference>
<dbReference type="PROSITE" id="PS51900">
    <property type="entry name" value="CB"/>
    <property type="match status" value="1"/>
</dbReference>
<dbReference type="InterPro" id="IPR004107">
    <property type="entry name" value="Integrase_SAM-like_N"/>
</dbReference>
<keyword evidence="8" id="KW-1185">Reference proteome</keyword>
<evidence type="ECO:0000256" key="3">
    <source>
        <dbReference type="ARBA" id="ARBA00023172"/>
    </source>
</evidence>
<protein>
    <submittedName>
        <fullName evidence="7">Tyrosine-type recombinase/integrase</fullName>
    </submittedName>
</protein>
<dbReference type="PANTHER" id="PTHR30349">
    <property type="entry name" value="PHAGE INTEGRASE-RELATED"/>
    <property type="match status" value="1"/>
</dbReference>
<dbReference type="InterPro" id="IPR002104">
    <property type="entry name" value="Integrase_catalytic"/>
</dbReference>
<dbReference type="InterPro" id="IPR010998">
    <property type="entry name" value="Integrase_recombinase_N"/>
</dbReference>
<dbReference type="Gene3D" id="1.10.150.130">
    <property type="match status" value="1"/>
</dbReference>
<accession>A0ABW6VCC8</accession>
<dbReference type="Gene3D" id="1.10.443.10">
    <property type="entry name" value="Intergrase catalytic core"/>
    <property type="match status" value="1"/>
</dbReference>
<keyword evidence="2 4" id="KW-0238">DNA-binding</keyword>